<sequence>MENNSNITKSPTEDFEYVNFPNITEDEMEKLRRLYAGYIFYLLSIYIIIITPAIFGNTLILVSLFRFRRLRSRINILIGNLAVSDLLLGLVVIPFDIAFLHVKALQEEKIPCLVRQSLIVILLDASILNLTIYCDCFIRSNMLNFAENGDSLFIFGISWSISIIIGAIPLMGWNTWEQGKFCDNELVWCEEYRGLQYLTICSCLIANFIMYVKVMRTAWRRLKETKRISGTSDTNSQRHINISKKDVRKTKIMVLVLGIFAICWGPYCVIIITETFFVDKNIELIIAKKFFGCLGMMNSGLNWIVYGVKNKNFRQAFKYLLSFGACGNKDGYDMSTTK</sequence>
<gene>
    <name evidence="8" type="ORF">KUTeg_004569</name>
</gene>
<feature type="transmembrane region" description="Helical" evidence="6">
    <location>
        <begin position="152"/>
        <end position="174"/>
    </location>
</feature>
<dbReference type="Gene3D" id="1.20.1070.10">
    <property type="entry name" value="Rhodopsin 7-helix transmembrane proteins"/>
    <property type="match status" value="1"/>
</dbReference>
<evidence type="ECO:0000259" key="7">
    <source>
        <dbReference type="PROSITE" id="PS50262"/>
    </source>
</evidence>
<feature type="domain" description="G-protein coupled receptors family 1 profile" evidence="7">
    <location>
        <begin position="56"/>
        <end position="306"/>
    </location>
</feature>
<evidence type="ECO:0000313" key="8">
    <source>
        <dbReference type="EMBL" id="KAJ8319478.1"/>
    </source>
</evidence>
<evidence type="ECO:0000256" key="2">
    <source>
        <dbReference type="ARBA" id="ARBA00022475"/>
    </source>
</evidence>
<keyword evidence="3 6" id="KW-0812">Transmembrane</keyword>
<keyword evidence="9" id="KW-1185">Reference proteome</keyword>
<keyword evidence="4 6" id="KW-1133">Transmembrane helix</keyword>
<organism evidence="8 9">
    <name type="scientific">Tegillarca granosa</name>
    <name type="common">Malaysian cockle</name>
    <name type="synonym">Anadara granosa</name>
    <dbReference type="NCBI Taxonomy" id="220873"/>
    <lineage>
        <taxon>Eukaryota</taxon>
        <taxon>Metazoa</taxon>
        <taxon>Spiralia</taxon>
        <taxon>Lophotrochozoa</taxon>
        <taxon>Mollusca</taxon>
        <taxon>Bivalvia</taxon>
        <taxon>Autobranchia</taxon>
        <taxon>Pteriomorphia</taxon>
        <taxon>Arcoida</taxon>
        <taxon>Arcoidea</taxon>
        <taxon>Arcidae</taxon>
        <taxon>Tegillarca</taxon>
    </lineage>
</organism>
<dbReference type="PRINTS" id="PR00237">
    <property type="entry name" value="GPCRRHODOPSN"/>
</dbReference>
<name>A0ABQ9FQF1_TEGGR</name>
<reference evidence="8 9" key="1">
    <citation type="submission" date="2022-12" db="EMBL/GenBank/DDBJ databases">
        <title>Chromosome-level genome of Tegillarca granosa.</title>
        <authorList>
            <person name="Kim J."/>
        </authorList>
    </citation>
    <scope>NUCLEOTIDE SEQUENCE [LARGE SCALE GENOMIC DNA]</scope>
    <source>
        <strain evidence="8">Teg-2019</strain>
        <tissue evidence="8">Adductor muscle</tissue>
    </source>
</reference>
<evidence type="ECO:0000256" key="3">
    <source>
        <dbReference type="ARBA" id="ARBA00022692"/>
    </source>
</evidence>
<dbReference type="PANTHER" id="PTHR22750">
    <property type="entry name" value="G-PROTEIN COUPLED RECEPTOR"/>
    <property type="match status" value="1"/>
</dbReference>
<dbReference type="Pfam" id="PF00001">
    <property type="entry name" value="7tm_1"/>
    <property type="match status" value="1"/>
</dbReference>
<feature type="transmembrane region" description="Helical" evidence="6">
    <location>
        <begin position="38"/>
        <end position="65"/>
    </location>
</feature>
<evidence type="ECO:0000256" key="6">
    <source>
        <dbReference type="SAM" id="Phobius"/>
    </source>
</evidence>
<dbReference type="EMBL" id="JARBDR010000214">
    <property type="protein sequence ID" value="KAJ8319478.1"/>
    <property type="molecule type" value="Genomic_DNA"/>
</dbReference>
<feature type="transmembrane region" description="Helical" evidence="6">
    <location>
        <begin position="194"/>
        <end position="212"/>
    </location>
</feature>
<keyword evidence="5 6" id="KW-0472">Membrane</keyword>
<dbReference type="Proteomes" id="UP001217089">
    <property type="component" value="Unassembled WGS sequence"/>
</dbReference>
<evidence type="ECO:0000256" key="4">
    <source>
        <dbReference type="ARBA" id="ARBA00022989"/>
    </source>
</evidence>
<protein>
    <recommendedName>
        <fullName evidence="7">G-protein coupled receptors family 1 profile domain-containing protein</fullName>
    </recommendedName>
</protein>
<dbReference type="PROSITE" id="PS50262">
    <property type="entry name" value="G_PROTEIN_RECEP_F1_2"/>
    <property type="match status" value="1"/>
</dbReference>
<feature type="transmembrane region" description="Helical" evidence="6">
    <location>
        <begin position="285"/>
        <end position="308"/>
    </location>
</feature>
<dbReference type="InterPro" id="IPR000276">
    <property type="entry name" value="GPCR_Rhodpsn"/>
</dbReference>
<dbReference type="InterPro" id="IPR017452">
    <property type="entry name" value="GPCR_Rhodpsn_7TM"/>
</dbReference>
<feature type="transmembrane region" description="Helical" evidence="6">
    <location>
        <begin position="252"/>
        <end position="273"/>
    </location>
</feature>
<accession>A0ABQ9FQF1</accession>
<dbReference type="SUPFAM" id="SSF81321">
    <property type="entry name" value="Family A G protein-coupled receptor-like"/>
    <property type="match status" value="1"/>
</dbReference>
<comment type="caution">
    <text evidence="8">The sequence shown here is derived from an EMBL/GenBank/DDBJ whole genome shotgun (WGS) entry which is preliminary data.</text>
</comment>
<dbReference type="CDD" id="cd00637">
    <property type="entry name" value="7tm_classA_rhodopsin-like"/>
    <property type="match status" value="1"/>
</dbReference>
<feature type="transmembrane region" description="Helical" evidence="6">
    <location>
        <begin position="113"/>
        <end position="132"/>
    </location>
</feature>
<feature type="transmembrane region" description="Helical" evidence="6">
    <location>
        <begin position="77"/>
        <end position="101"/>
    </location>
</feature>
<comment type="subcellular location">
    <subcellularLocation>
        <location evidence="1">Cell membrane</location>
        <topology evidence="1">Multi-pass membrane protein</topology>
    </subcellularLocation>
</comment>
<dbReference type="SMART" id="SM01381">
    <property type="entry name" value="7TM_GPCR_Srsx"/>
    <property type="match status" value="1"/>
</dbReference>
<evidence type="ECO:0000313" key="9">
    <source>
        <dbReference type="Proteomes" id="UP001217089"/>
    </source>
</evidence>
<evidence type="ECO:0000256" key="1">
    <source>
        <dbReference type="ARBA" id="ARBA00004651"/>
    </source>
</evidence>
<evidence type="ECO:0000256" key="5">
    <source>
        <dbReference type="ARBA" id="ARBA00023136"/>
    </source>
</evidence>
<keyword evidence="2" id="KW-1003">Cell membrane</keyword>
<proteinExistence type="predicted"/>